<keyword evidence="16" id="KW-1185">Reference proteome</keyword>
<dbReference type="PANTHER" id="PTHR20856">
    <property type="entry name" value="DNA-DIRECTED RNA POLYMERASE I SUBUNIT 2"/>
    <property type="match status" value="1"/>
</dbReference>
<dbReference type="RefSeq" id="WP_140914950.1">
    <property type="nucleotide sequence ID" value="NZ_VHHP01000006.1"/>
</dbReference>
<keyword evidence="4 6" id="KW-0804">Transcription</keyword>
<dbReference type="Pfam" id="PF00562">
    <property type="entry name" value="RNA_pol_Rpb2_6"/>
    <property type="match status" value="1"/>
</dbReference>
<dbReference type="CDD" id="cd00653">
    <property type="entry name" value="RNA_pol_B_RPB2"/>
    <property type="match status" value="1"/>
</dbReference>
<evidence type="ECO:0000256" key="2">
    <source>
        <dbReference type="ARBA" id="ARBA00022679"/>
    </source>
</evidence>
<dbReference type="Gene3D" id="2.40.270.10">
    <property type="entry name" value="DNA-directed RNA polymerase, subunit 2, domain 6"/>
    <property type="match status" value="3"/>
</dbReference>
<comment type="similarity">
    <text evidence="6 7">Belongs to the RNA polymerase beta chain family.</text>
</comment>
<dbReference type="InterPro" id="IPR010243">
    <property type="entry name" value="RNA_pol_bsu_bac"/>
</dbReference>
<dbReference type="Pfam" id="PF04563">
    <property type="entry name" value="RNA_pol_Rpb2_1"/>
    <property type="match status" value="1"/>
</dbReference>
<dbReference type="Proteomes" id="UP000316851">
    <property type="component" value="Unassembled WGS sequence"/>
</dbReference>
<dbReference type="InterPro" id="IPR019462">
    <property type="entry name" value="DNA-dir_RNA_pol_bsu_external_1"/>
</dbReference>
<dbReference type="Pfam" id="PF04565">
    <property type="entry name" value="RNA_pol_Rpb2_3"/>
    <property type="match status" value="1"/>
</dbReference>
<dbReference type="InterPro" id="IPR007642">
    <property type="entry name" value="RNA_pol_Rpb2_2"/>
</dbReference>
<comment type="catalytic activity">
    <reaction evidence="5 6 8">
        <text>RNA(n) + a ribonucleoside 5'-triphosphate = RNA(n+1) + diphosphate</text>
        <dbReference type="Rhea" id="RHEA:21248"/>
        <dbReference type="Rhea" id="RHEA-COMP:14527"/>
        <dbReference type="Rhea" id="RHEA-COMP:17342"/>
        <dbReference type="ChEBI" id="CHEBI:33019"/>
        <dbReference type="ChEBI" id="CHEBI:61557"/>
        <dbReference type="ChEBI" id="CHEBI:140395"/>
        <dbReference type="EC" id="2.7.7.6"/>
    </reaction>
</comment>
<dbReference type="InterPro" id="IPR007645">
    <property type="entry name" value="RNA_pol_Rpb2_3"/>
</dbReference>
<name>A0ABY2Z1I1_9BACT</name>
<accession>A0ABY2Z1I1</accession>
<evidence type="ECO:0000256" key="6">
    <source>
        <dbReference type="HAMAP-Rule" id="MF_01321"/>
    </source>
</evidence>
<proteinExistence type="inferred from homology"/>
<protein>
    <recommendedName>
        <fullName evidence="6 8">DNA-directed RNA polymerase subunit beta</fullName>
        <shortName evidence="6">RNAP subunit beta</shortName>
        <ecNumber evidence="6 8">2.7.7.6</ecNumber>
    </recommendedName>
    <alternativeName>
        <fullName evidence="6">RNA polymerase subunit beta</fullName>
    </alternativeName>
    <alternativeName>
        <fullName evidence="6">Transcriptase subunit beta</fullName>
    </alternativeName>
</protein>
<dbReference type="InterPro" id="IPR007641">
    <property type="entry name" value="RNA_pol_Rpb2_7"/>
</dbReference>
<dbReference type="GO" id="GO:0000428">
    <property type="term" value="C:DNA-directed RNA polymerase complex"/>
    <property type="evidence" value="ECO:0007669"/>
    <property type="project" value="UniProtKB-KW"/>
</dbReference>
<evidence type="ECO:0000259" key="14">
    <source>
        <dbReference type="Pfam" id="PF10385"/>
    </source>
</evidence>
<evidence type="ECO:0000313" key="16">
    <source>
        <dbReference type="Proteomes" id="UP000316851"/>
    </source>
</evidence>
<dbReference type="InterPro" id="IPR015712">
    <property type="entry name" value="DNA-dir_RNA_pol_su2"/>
</dbReference>
<comment type="function">
    <text evidence="6 8">DNA-dependent RNA polymerase catalyzes the transcription of DNA into RNA using the four ribonucleoside triphosphates as substrates.</text>
</comment>
<feature type="domain" description="RNA polymerase Rpb2" evidence="10">
    <location>
        <begin position="1095"/>
        <end position="1169"/>
    </location>
</feature>
<keyword evidence="3 6" id="KW-0548">Nucleotidyltransferase</keyword>
<dbReference type="InterPro" id="IPR042107">
    <property type="entry name" value="DNA-dir_RNA_pol_bsu_ext_1_sf"/>
</dbReference>
<sequence>MVNKSKYEIRKFGPITERRDYSISQKKFDTPDFLEMQRDSVEKFIKEGIEEELRNIYPIEANGKVRIEYIYNSAHFEYPKKSEFECIKEAKQKGSSYQGKLKARLRQINIETGEVEDSEVVFAEIPIMTYGGSFIINGSEKVIVSQLIRSTGAYFGLNVRNKQANDLFNKVEIIPQIGSWVEIYHKVTSSSADTVKIHIDKNKSFLLTTFLKALGFTEKGIRSMFGEIPELEETFKKDKIVGPDAQMVTREAQEAIYRLIRKGDRMTAESARNLIPSTLFNEKRYNLTETGRFTLNRKLNVMERIANSYLAENIFSSDGELLYEKGSFITWEMARKIHEEFKQGIIPMWRLPDVDYQVYGSQIDVPGNDSLFDRLSVPKVWIYPTENDMNHDNKVLVLGNDPTSHENFLLIPDLIATISYYFNLLSKVGVDDDPDSLINKRIVTIGELLQNQFRVGLIKLEKNTKERISTKDIDKITPKNVTNNKPIFNQFKSFFNTSKLSQFMDQCNPLAEISNKRRITSLGPRGLNRDTAQFEVRDVHPTHFGRICPIETPEGPNIGLILNLASFAQIDKYGFIQSPYFRVKNKVVDFTKPVYLTAIEEAGYTFAQSTVHIENNTITDEKVMVRRDNEYIEVKAEEVDFIGVSNRQMTSIAASAIPFLENDDANRALMGSNMQRQAVPVLFPEAPLVATGVEADIAKYSSTNIRATRDGIVNYVDADVIKITPHGATKSDIYHLRTFERSNQGTLIHQVPIVKVGQEIKAGDLLVDGPSMKNGEMALGKNVLVGFTTWHGYNYEDAVVLSERLVKDDVYTSIYIEEQTIQFRHSKAGEDILTSDIPNVSNYSKRFLGEDGIVRVGSEVSAGDILVGRTSPKGEENPTPEEKLMAAIFGQKTASRKDTSLKVKHGHNGTVVAVEVLSREFGDQLEDGIEKIVKVSIAQKRKIKVGDKMAGRHGNKGVVSIVLPVEEMPYLEDGTPLDIVLNPQGVPSRMNIGQVLELHLGLAAKKLNTKFVTPIFDGITHNQIKEILEEADLNPTGKTTVYNGQTGEPFDHPISVGIMYYLKLYHMVDDKMHARSVGPYSLITQQPLGGKSQNGGQRFGEMETWAIESYGASNVLQELLTYKSDNIIGRNQLYNALARKTKLPKPGMPESFNVLAYELRGLGIKLEAHENDGTDAIDDEAERIDTKYYQEFEGGAE</sequence>
<dbReference type="InterPro" id="IPR007644">
    <property type="entry name" value="RNA_pol_bsu_protrusion"/>
</dbReference>
<dbReference type="Pfam" id="PF10385">
    <property type="entry name" value="RNA_pol_Rpb2_45"/>
    <property type="match status" value="1"/>
</dbReference>
<evidence type="ECO:0000259" key="10">
    <source>
        <dbReference type="Pfam" id="PF04560"/>
    </source>
</evidence>
<dbReference type="Gene3D" id="3.90.1800.10">
    <property type="entry name" value="RNA polymerase alpha subunit dimerisation domain"/>
    <property type="match status" value="1"/>
</dbReference>
<reference evidence="15" key="1">
    <citation type="submission" date="2019-06" db="EMBL/GenBank/DDBJ databases">
        <title>Mycoplasma neophronis type strain whole genome sequence.</title>
        <authorList>
            <person name="Spergser J."/>
        </authorList>
    </citation>
    <scope>NUCLEOTIDE SEQUENCE [LARGE SCALE GENOMIC DNA]</scope>
    <source>
        <strain evidence="15">DSM 24097</strain>
    </source>
</reference>
<feature type="domain" description="DNA-directed RNA polymerase subunit 2 hybrid-binding" evidence="9">
    <location>
        <begin position="707"/>
        <end position="1093"/>
    </location>
</feature>
<comment type="subunit">
    <text evidence="6 8">The RNAP catalytic core consists of 2 alpha, 1 beta, 1 beta' and 1 omega subunit. When a sigma factor is associated with the core the holoenzyme is formed, which can initiate transcription.</text>
</comment>
<evidence type="ECO:0000259" key="11">
    <source>
        <dbReference type="Pfam" id="PF04561"/>
    </source>
</evidence>
<evidence type="ECO:0000256" key="3">
    <source>
        <dbReference type="ARBA" id="ARBA00022695"/>
    </source>
</evidence>
<feature type="domain" description="RNA polymerase beta subunit protrusion" evidence="12">
    <location>
        <begin position="36"/>
        <end position="487"/>
    </location>
</feature>
<evidence type="ECO:0000256" key="4">
    <source>
        <dbReference type="ARBA" id="ARBA00023163"/>
    </source>
</evidence>
<evidence type="ECO:0000256" key="7">
    <source>
        <dbReference type="RuleBase" id="RU000434"/>
    </source>
</evidence>
<evidence type="ECO:0000259" key="9">
    <source>
        <dbReference type="Pfam" id="PF00562"/>
    </source>
</evidence>
<feature type="domain" description="RNA polymerase Rpb2" evidence="11">
    <location>
        <begin position="183"/>
        <end position="308"/>
    </location>
</feature>
<evidence type="ECO:0000313" key="15">
    <source>
        <dbReference type="EMBL" id="TPR53520.1"/>
    </source>
</evidence>
<comment type="caution">
    <text evidence="15">The sequence shown here is derived from an EMBL/GenBank/DDBJ whole genome shotgun (WGS) entry which is preliminary data.</text>
</comment>
<dbReference type="InterPro" id="IPR007121">
    <property type="entry name" value="RNA_pol_bsu_CS"/>
</dbReference>
<dbReference type="InterPro" id="IPR007120">
    <property type="entry name" value="DNA-dir_RNAP_su2_dom"/>
</dbReference>
<dbReference type="GO" id="GO:0003899">
    <property type="term" value="F:DNA-directed RNA polymerase activity"/>
    <property type="evidence" value="ECO:0007669"/>
    <property type="project" value="UniProtKB-EC"/>
</dbReference>
<dbReference type="Pfam" id="PF04561">
    <property type="entry name" value="RNA_pol_Rpb2_2"/>
    <property type="match status" value="1"/>
</dbReference>
<dbReference type="Gene3D" id="3.90.1100.10">
    <property type="match status" value="1"/>
</dbReference>
<dbReference type="SUPFAM" id="SSF64484">
    <property type="entry name" value="beta and beta-prime subunits of DNA dependent RNA-polymerase"/>
    <property type="match status" value="1"/>
</dbReference>
<keyword evidence="1 6" id="KW-0240">DNA-directed RNA polymerase</keyword>
<dbReference type="Gene3D" id="2.40.50.100">
    <property type="match status" value="1"/>
</dbReference>
<feature type="domain" description="DNA-directed RNA polymerase beta subunit external 1" evidence="14">
    <location>
        <begin position="580"/>
        <end position="645"/>
    </location>
</feature>
<evidence type="ECO:0000256" key="5">
    <source>
        <dbReference type="ARBA" id="ARBA00048552"/>
    </source>
</evidence>
<dbReference type="Gene3D" id="2.30.150.10">
    <property type="entry name" value="DNA-directed RNA polymerase, beta subunit, external 1 domain"/>
    <property type="match status" value="1"/>
</dbReference>
<dbReference type="Gene3D" id="3.90.1110.10">
    <property type="entry name" value="RNA polymerase Rpb2, domain 2"/>
    <property type="match status" value="1"/>
</dbReference>
<dbReference type="HAMAP" id="MF_01321">
    <property type="entry name" value="RNApol_bact_RpoB"/>
    <property type="match status" value="1"/>
</dbReference>
<evidence type="ECO:0000259" key="12">
    <source>
        <dbReference type="Pfam" id="PF04563"/>
    </source>
</evidence>
<gene>
    <name evidence="6" type="primary">rpoB</name>
    <name evidence="15" type="ORF">FJR74_02375</name>
</gene>
<dbReference type="EMBL" id="VHHP01000006">
    <property type="protein sequence ID" value="TPR53520.1"/>
    <property type="molecule type" value="Genomic_DNA"/>
</dbReference>
<evidence type="ECO:0000256" key="1">
    <source>
        <dbReference type="ARBA" id="ARBA00022478"/>
    </source>
</evidence>
<evidence type="ECO:0000256" key="8">
    <source>
        <dbReference type="RuleBase" id="RU363031"/>
    </source>
</evidence>
<organism evidence="15 16">
    <name type="scientific">Metamycoplasma neophronis</name>
    <dbReference type="NCBI Taxonomy" id="872983"/>
    <lineage>
        <taxon>Bacteria</taxon>
        <taxon>Bacillati</taxon>
        <taxon>Mycoplasmatota</taxon>
        <taxon>Mycoplasmoidales</taxon>
        <taxon>Metamycoplasmataceae</taxon>
        <taxon>Metamycoplasma</taxon>
    </lineage>
</organism>
<dbReference type="Pfam" id="PF04560">
    <property type="entry name" value="RNA_pol_Rpb2_7"/>
    <property type="match status" value="1"/>
</dbReference>
<dbReference type="EC" id="2.7.7.6" evidence="6 8"/>
<dbReference type="InterPro" id="IPR037033">
    <property type="entry name" value="DNA-dir_RNAP_su2_hyb_sf"/>
</dbReference>
<evidence type="ECO:0000259" key="13">
    <source>
        <dbReference type="Pfam" id="PF04565"/>
    </source>
</evidence>
<feature type="domain" description="RNA polymerase Rpb2" evidence="13">
    <location>
        <begin position="502"/>
        <end position="570"/>
    </location>
</feature>
<dbReference type="InterPro" id="IPR037034">
    <property type="entry name" value="RNA_pol_Rpb2_2_sf"/>
</dbReference>
<dbReference type="PROSITE" id="PS01166">
    <property type="entry name" value="RNA_POL_BETA"/>
    <property type="match status" value="1"/>
</dbReference>
<keyword evidence="2 6" id="KW-0808">Transferase</keyword>
<dbReference type="NCBIfam" id="NF001616">
    <property type="entry name" value="PRK00405.1"/>
    <property type="match status" value="1"/>
</dbReference>